<accession>A0ABU1F7L0</accession>
<sequence>MTLVYHGRLPPGALVNHRAEGLWLHAEPGAFADADAPGRIFAWQAKAGEGVAVAVGPNKTGTLTAPGRAALRFESGEQGGLVLPGALADTARCSFGLIWHPAAADAETLLTLHPGDGGYLYLAAAGGTIRVERKGGGLDLRAAQPDGPVLVICGISGGLVRLAVNDAPPVMASAAMPPAPADLFIACRGQRAGLRGKLGAFALTDVFVWPGHDCLAAPGDPARAAALDQWRETRAL</sequence>
<keyword evidence="2" id="KW-1185">Reference proteome</keyword>
<dbReference type="EMBL" id="JAVKPH010000008">
    <property type="protein sequence ID" value="MDR5652864.1"/>
    <property type="molecule type" value="Genomic_DNA"/>
</dbReference>
<dbReference type="RefSeq" id="WP_310457109.1">
    <property type="nucleotide sequence ID" value="NZ_JAVKPH010000008.1"/>
</dbReference>
<protein>
    <recommendedName>
        <fullName evidence="3">Concanavalin A-like lectin/glucanases superfamily protein</fullName>
    </recommendedName>
</protein>
<reference evidence="1 2" key="1">
    <citation type="submission" date="2023-09" db="EMBL/GenBank/DDBJ databases">
        <title>Xinfangfangia sedmenti sp. nov., isolated the sedment.</title>
        <authorList>
            <person name="Xu L."/>
        </authorList>
    </citation>
    <scope>NUCLEOTIDE SEQUENCE [LARGE SCALE GENOMIC DNA]</scope>
    <source>
        <strain evidence="1 2">LG-4</strain>
    </source>
</reference>
<name>A0ABU1F7L0_9RHOB</name>
<evidence type="ECO:0008006" key="3">
    <source>
        <dbReference type="Google" id="ProtNLM"/>
    </source>
</evidence>
<organism evidence="1 2">
    <name type="scientific">Ruixingdingia sedimenti</name>
    <dbReference type="NCBI Taxonomy" id="3073604"/>
    <lineage>
        <taxon>Bacteria</taxon>
        <taxon>Pseudomonadati</taxon>
        <taxon>Pseudomonadota</taxon>
        <taxon>Alphaproteobacteria</taxon>
        <taxon>Rhodobacterales</taxon>
        <taxon>Paracoccaceae</taxon>
        <taxon>Ruixingdingia</taxon>
    </lineage>
</organism>
<dbReference type="Proteomes" id="UP001247754">
    <property type="component" value="Unassembled WGS sequence"/>
</dbReference>
<comment type="caution">
    <text evidence="1">The sequence shown here is derived from an EMBL/GenBank/DDBJ whole genome shotgun (WGS) entry which is preliminary data.</text>
</comment>
<evidence type="ECO:0000313" key="1">
    <source>
        <dbReference type="EMBL" id="MDR5652864.1"/>
    </source>
</evidence>
<evidence type="ECO:0000313" key="2">
    <source>
        <dbReference type="Proteomes" id="UP001247754"/>
    </source>
</evidence>
<proteinExistence type="predicted"/>
<gene>
    <name evidence="1" type="ORF">RGD00_09625</name>
</gene>